<dbReference type="FunFam" id="3.40.50.970:FF:000129">
    <property type="entry name" value="Transketolase"/>
    <property type="match status" value="1"/>
</dbReference>
<comment type="cofactor">
    <cofactor evidence="1">
        <name>thiamine diphosphate</name>
        <dbReference type="ChEBI" id="CHEBI:58937"/>
    </cofactor>
</comment>
<dbReference type="RefSeq" id="WP_173163349.1">
    <property type="nucleotide sequence ID" value="NZ_CP053716.1"/>
</dbReference>
<dbReference type="AlphaFoldDB" id="A0A6M8IZJ2"/>
<evidence type="ECO:0000256" key="2">
    <source>
        <dbReference type="ARBA" id="ARBA00007131"/>
    </source>
</evidence>
<dbReference type="InterPro" id="IPR005475">
    <property type="entry name" value="Transketolase-like_Pyr-bd"/>
</dbReference>
<evidence type="ECO:0000313" key="6">
    <source>
        <dbReference type="Proteomes" id="UP000503297"/>
    </source>
</evidence>
<evidence type="ECO:0000256" key="3">
    <source>
        <dbReference type="ARBA" id="ARBA00023052"/>
    </source>
</evidence>
<dbReference type="CDD" id="cd07033">
    <property type="entry name" value="TPP_PYR_DXS_TK_like"/>
    <property type="match status" value="1"/>
</dbReference>
<name>A0A6M8IZJ2_9ACTN</name>
<gene>
    <name evidence="5" type="ORF">HLV38_00165</name>
</gene>
<dbReference type="SUPFAM" id="SSF52518">
    <property type="entry name" value="Thiamin diphosphate-binding fold (THDP-binding)"/>
    <property type="match status" value="1"/>
</dbReference>
<dbReference type="Proteomes" id="UP000503297">
    <property type="component" value="Chromosome"/>
</dbReference>
<protein>
    <submittedName>
        <fullName evidence="5">Transketolase family protein</fullName>
    </submittedName>
</protein>
<dbReference type="PANTHER" id="PTHR43825">
    <property type="entry name" value="PYRUVATE DEHYDROGENASE E1 COMPONENT"/>
    <property type="match status" value="1"/>
</dbReference>
<dbReference type="Gene3D" id="3.40.50.920">
    <property type="match status" value="1"/>
</dbReference>
<dbReference type="InterPro" id="IPR033248">
    <property type="entry name" value="Transketolase_C"/>
</dbReference>
<evidence type="ECO:0000256" key="1">
    <source>
        <dbReference type="ARBA" id="ARBA00001964"/>
    </source>
</evidence>
<dbReference type="InterPro" id="IPR029061">
    <property type="entry name" value="THDP-binding"/>
</dbReference>
<comment type="similarity">
    <text evidence="2">Belongs to the transketolase family.</text>
</comment>
<feature type="domain" description="Transketolase-like pyrimidine-binding" evidence="4">
    <location>
        <begin position="14"/>
        <end position="182"/>
    </location>
</feature>
<dbReference type="SMART" id="SM00861">
    <property type="entry name" value="Transket_pyr"/>
    <property type="match status" value="1"/>
</dbReference>
<dbReference type="KEGG" id="bwa:HLV38_00165"/>
<dbReference type="InterPro" id="IPR009014">
    <property type="entry name" value="Transketo_C/PFOR_II"/>
</dbReference>
<dbReference type="EMBL" id="CP053716">
    <property type="protein sequence ID" value="QKF06707.1"/>
    <property type="molecule type" value="Genomic_DNA"/>
</dbReference>
<evidence type="ECO:0000313" key="5">
    <source>
        <dbReference type="EMBL" id="QKF06707.1"/>
    </source>
</evidence>
<reference evidence="6" key="1">
    <citation type="submission" date="2020-05" db="EMBL/GenBank/DDBJ databases">
        <title>Novel species in genus Nocardioides.</title>
        <authorList>
            <person name="Zhang G."/>
        </authorList>
    </citation>
    <scope>NUCLEOTIDE SEQUENCE [LARGE SCALE GENOMIC DNA]</scope>
    <source>
        <strain evidence="6">zg-1050</strain>
    </source>
</reference>
<dbReference type="PANTHER" id="PTHR43825:SF1">
    <property type="entry name" value="TRANSKETOLASE-LIKE PYRIMIDINE-BINDING DOMAIN-CONTAINING PROTEIN"/>
    <property type="match status" value="1"/>
</dbReference>
<sequence>MVQRATAEQAQRKMATRAAFGVTLAELAGEGLDVVAVDADLSGSTTTKKFADADAAYAGRLFNTGIAEQNMIDVAAGLALTGKVAFTGSFAVFGTGRVYDQIRNTVCYSDLNVKIAPTHAGVSVGPDGGSHQMLEDISLMRGLPRMRVLVPADYAAARAALRVAARTPGPVYVRMGRASVPSVYAPDVQLELGRAYVLREGTDVAIVACGVEVEQALKAADALEARGVSAEVIDAFSIKPLDADTIVASARKTGRVVVAEEHSVIGGLGSAVAEALACACPTPMRFVGMDDCFGKSGEFEELMSYFGLDDAAIVEAVESIMA</sequence>
<dbReference type="InterPro" id="IPR051157">
    <property type="entry name" value="PDH/Transketolase"/>
</dbReference>
<evidence type="ECO:0000259" key="4">
    <source>
        <dbReference type="SMART" id="SM00861"/>
    </source>
</evidence>
<proteinExistence type="inferred from homology"/>
<dbReference type="GO" id="GO:0000287">
    <property type="term" value="F:magnesium ion binding"/>
    <property type="evidence" value="ECO:0007669"/>
    <property type="project" value="UniProtKB-ARBA"/>
</dbReference>
<keyword evidence="3" id="KW-0786">Thiamine pyrophosphate</keyword>
<organism evidence="5 6">
    <name type="scientific">Berryella wangjianweii</name>
    <dbReference type="NCBI Taxonomy" id="2734634"/>
    <lineage>
        <taxon>Bacteria</taxon>
        <taxon>Bacillati</taxon>
        <taxon>Actinomycetota</taxon>
        <taxon>Coriobacteriia</taxon>
        <taxon>Eggerthellales</taxon>
        <taxon>Eggerthellaceae</taxon>
        <taxon>Berryella</taxon>
    </lineage>
</organism>
<dbReference type="Gene3D" id="3.40.50.970">
    <property type="match status" value="1"/>
</dbReference>
<accession>A0A6M8IZJ2</accession>
<dbReference type="Pfam" id="PF02779">
    <property type="entry name" value="Transket_pyr"/>
    <property type="match status" value="1"/>
</dbReference>
<dbReference type="SUPFAM" id="SSF52922">
    <property type="entry name" value="TK C-terminal domain-like"/>
    <property type="match status" value="1"/>
</dbReference>
<dbReference type="Pfam" id="PF02780">
    <property type="entry name" value="Transketolase_C"/>
    <property type="match status" value="1"/>
</dbReference>
<keyword evidence="6" id="KW-1185">Reference proteome</keyword>